<evidence type="ECO:0000256" key="6">
    <source>
        <dbReference type="ARBA" id="ARBA00023034"/>
    </source>
</evidence>
<keyword evidence="4 9" id="KW-0812">Transmembrane</keyword>
<keyword evidence="3 9" id="KW-0808">Transferase</keyword>
<gene>
    <name evidence="10" type="ORF">GSLYS_00004709001</name>
</gene>
<dbReference type="InterPro" id="IPR018011">
    <property type="entry name" value="Carb_sulfotrans_8-10"/>
</dbReference>
<dbReference type="EC" id="2.8.2.-" evidence="9"/>
<accession>A0AAV2H9Z3</accession>
<dbReference type="AlphaFoldDB" id="A0AAV2H9Z3"/>
<keyword evidence="9" id="KW-0119">Carbohydrate metabolism</keyword>
<evidence type="ECO:0000256" key="3">
    <source>
        <dbReference type="ARBA" id="ARBA00022679"/>
    </source>
</evidence>
<keyword evidence="5 9" id="KW-1133">Transmembrane helix</keyword>
<keyword evidence="7 9" id="KW-0472">Membrane</keyword>
<dbReference type="InterPro" id="IPR005331">
    <property type="entry name" value="Sulfotransferase"/>
</dbReference>
<evidence type="ECO:0000256" key="9">
    <source>
        <dbReference type="RuleBase" id="RU364020"/>
    </source>
</evidence>
<reference evidence="10 11" key="1">
    <citation type="submission" date="2024-04" db="EMBL/GenBank/DDBJ databases">
        <authorList>
            <consortium name="Genoscope - CEA"/>
            <person name="William W."/>
        </authorList>
    </citation>
    <scope>NUCLEOTIDE SEQUENCE [LARGE SCALE GENOMIC DNA]</scope>
</reference>
<evidence type="ECO:0000256" key="1">
    <source>
        <dbReference type="ARBA" id="ARBA00004323"/>
    </source>
</evidence>
<evidence type="ECO:0000313" key="10">
    <source>
        <dbReference type="EMBL" id="CAL1530584.1"/>
    </source>
</evidence>
<dbReference type="PANTHER" id="PTHR12137">
    <property type="entry name" value="CARBOHYDRATE SULFOTRANSFERASE"/>
    <property type="match status" value="1"/>
</dbReference>
<dbReference type="EMBL" id="CAXITT010000072">
    <property type="protein sequence ID" value="CAL1530584.1"/>
    <property type="molecule type" value="Genomic_DNA"/>
</dbReference>
<organism evidence="10 11">
    <name type="scientific">Lymnaea stagnalis</name>
    <name type="common">Great pond snail</name>
    <name type="synonym">Helix stagnalis</name>
    <dbReference type="NCBI Taxonomy" id="6523"/>
    <lineage>
        <taxon>Eukaryota</taxon>
        <taxon>Metazoa</taxon>
        <taxon>Spiralia</taxon>
        <taxon>Lophotrochozoa</taxon>
        <taxon>Mollusca</taxon>
        <taxon>Gastropoda</taxon>
        <taxon>Heterobranchia</taxon>
        <taxon>Euthyneura</taxon>
        <taxon>Panpulmonata</taxon>
        <taxon>Hygrophila</taxon>
        <taxon>Lymnaeoidea</taxon>
        <taxon>Lymnaeidae</taxon>
        <taxon>Lymnaea</taxon>
    </lineage>
</organism>
<dbReference type="Proteomes" id="UP001497497">
    <property type="component" value="Unassembled WGS sequence"/>
</dbReference>
<dbReference type="PANTHER" id="PTHR12137:SF54">
    <property type="entry name" value="CARBOHYDRATE SULFOTRANSFERASE"/>
    <property type="match status" value="1"/>
</dbReference>
<proteinExistence type="inferred from homology"/>
<comment type="caution">
    <text evidence="10">The sequence shown here is derived from an EMBL/GenBank/DDBJ whole genome shotgun (WGS) entry which is preliminary data.</text>
</comment>
<dbReference type="GO" id="GO:0000139">
    <property type="term" value="C:Golgi membrane"/>
    <property type="evidence" value="ECO:0007669"/>
    <property type="project" value="UniProtKB-SubCell"/>
</dbReference>
<keyword evidence="8 9" id="KW-0325">Glycoprotein</keyword>
<sequence>MKCVRKIKYFCVGFVSGLMIICLNYALTGPRGDDTDTRQLIVRLRDLMLTRSPAREAHLVRTDQPGDVTELTSTVLGKVKIEMEKRRRHLRQVCKAMNLTGSTLARAFVSTERRVVYCPVEKTASTFFRRFMYQLDHTDPMRSPFEVPVKMIYGCGPLLTSIENLSKTLNAQRRRRKEKPMKQAEPTVVDDIQKFLSNSKKFVFVRDPYARLFSVYIDKLQAPNPTFWEKWGIPTVKKFRKRPSEIALKCGHDVTFSEFLKFTLGSETNLDKMDPHVRPVFRLCEPCSADYDVIGHMETFKRDALYLSSLLNVSETQIGFDNMAEDSAKDAIEDSVTDAFTVWEPRVSKCITKFESAKRIWKKLQIRGFISDRQNISHILDAGSIEDVEAREFIRLLMAAFRKSKDKTELKKQKFKAFVSAYRSVNVGVLKKVSKMYAADFRLFGYVDRPAEIFDRSITGDLDLDLSEEMSLSDRWVF</sequence>
<protein>
    <recommendedName>
        <fullName evidence="9">Carbohydrate sulfotransferase</fullName>
        <ecNumber evidence="9">2.8.2.-</ecNumber>
    </recommendedName>
</protein>
<evidence type="ECO:0000256" key="8">
    <source>
        <dbReference type="ARBA" id="ARBA00023180"/>
    </source>
</evidence>
<dbReference type="GO" id="GO:0008146">
    <property type="term" value="F:sulfotransferase activity"/>
    <property type="evidence" value="ECO:0007669"/>
    <property type="project" value="InterPro"/>
</dbReference>
<evidence type="ECO:0000256" key="4">
    <source>
        <dbReference type="ARBA" id="ARBA00022692"/>
    </source>
</evidence>
<evidence type="ECO:0000313" key="11">
    <source>
        <dbReference type="Proteomes" id="UP001497497"/>
    </source>
</evidence>
<name>A0AAV2H9Z3_LYMST</name>
<comment type="similarity">
    <text evidence="2 9">Belongs to the sulfotransferase 2 family.</text>
</comment>
<evidence type="ECO:0000256" key="5">
    <source>
        <dbReference type="ARBA" id="ARBA00022989"/>
    </source>
</evidence>
<dbReference type="Pfam" id="PF03567">
    <property type="entry name" value="Sulfotransfer_2"/>
    <property type="match status" value="1"/>
</dbReference>
<keyword evidence="9" id="KW-0735">Signal-anchor</keyword>
<dbReference type="GO" id="GO:0016051">
    <property type="term" value="P:carbohydrate biosynthetic process"/>
    <property type="evidence" value="ECO:0007669"/>
    <property type="project" value="InterPro"/>
</dbReference>
<feature type="transmembrane region" description="Helical" evidence="9">
    <location>
        <begin position="7"/>
        <end position="27"/>
    </location>
</feature>
<keyword evidence="11" id="KW-1185">Reference proteome</keyword>
<evidence type="ECO:0000256" key="2">
    <source>
        <dbReference type="ARBA" id="ARBA00006339"/>
    </source>
</evidence>
<keyword evidence="6 9" id="KW-0333">Golgi apparatus</keyword>
<comment type="subcellular location">
    <subcellularLocation>
        <location evidence="1 9">Golgi apparatus membrane</location>
        <topology evidence="1 9">Single-pass type II membrane protein</topology>
    </subcellularLocation>
</comment>
<evidence type="ECO:0000256" key="7">
    <source>
        <dbReference type="ARBA" id="ARBA00023136"/>
    </source>
</evidence>